<reference evidence="2" key="1">
    <citation type="journal article" date="2023" name="Mol. Biol. Evol.">
        <title>Third-Generation Sequencing Reveals the Adaptive Role of the Epigenome in Three Deep-Sea Polychaetes.</title>
        <authorList>
            <person name="Perez M."/>
            <person name="Aroh O."/>
            <person name="Sun Y."/>
            <person name="Lan Y."/>
            <person name="Juniper S.K."/>
            <person name="Young C.R."/>
            <person name="Angers B."/>
            <person name="Qian P.Y."/>
        </authorList>
    </citation>
    <scope>NUCLEOTIDE SEQUENCE</scope>
    <source>
        <strain evidence="2">R07B-5</strain>
    </source>
</reference>
<proteinExistence type="predicted"/>
<accession>A0AAD9KJS2</accession>
<keyword evidence="1" id="KW-0732">Signal</keyword>
<keyword evidence="3" id="KW-1185">Reference proteome</keyword>
<evidence type="ECO:0000313" key="2">
    <source>
        <dbReference type="EMBL" id="KAK2171823.1"/>
    </source>
</evidence>
<name>A0AAD9KJS2_RIDPI</name>
<evidence type="ECO:0000313" key="3">
    <source>
        <dbReference type="Proteomes" id="UP001209878"/>
    </source>
</evidence>
<dbReference type="AlphaFoldDB" id="A0AAD9KJS2"/>
<organism evidence="2 3">
    <name type="scientific">Ridgeia piscesae</name>
    <name type="common">Tubeworm</name>
    <dbReference type="NCBI Taxonomy" id="27915"/>
    <lineage>
        <taxon>Eukaryota</taxon>
        <taxon>Metazoa</taxon>
        <taxon>Spiralia</taxon>
        <taxon>Lophotrochozoa</taxon>
        <taxon>Annelida</taxon>
        <taxon>Polychaeta</taxon>
        <taxon>Sedentaria</taxon>
        <taxon>Canalipalpata</taxon>
        <taxon>Sabellida</taxon>
        <taxon>Siboglinidae</taxon>
        <taxon>Ridgeia</taxon>
    </lineage>
</organism>
<protein>
    <submittedName>
        <fullName evidence="2">Uncharacterized protein</fullName>
    </submittedName>
</protein>
<comment type="caution">
    <text evidence="2">The sequence shown here is derived from an EMBL/GenBank/DDBJ whole genome shotgun (WGS) entry which is preliminary data.</text>
</comment>
<dbReference type="EMBL" id="JAODUO010001022">
    <property type="protein sequence ID" value="KAK2171823.1"/>
    <property type="molecule type" value="Genomic_DNA"/>
</dbReference>
<gene>
    <name evidence="2" type="ORF">NP493_1022g00008</name>
</gene>
<feature type="chain" id="PRO_5042295950" evidence="1">
    <location>
        <begin position="27"/>
        <end position="120"/>
    </location>
</feature>
<feature type="signal peptide" evidence="1">
    <location>
        <begin position="1"/>
        <end position="26"/>
    </location>
</feature>
<dbReference type="Proteomes" id="UP001209878">
    <property type="component" value="Unassembled WGS sequence"/>
</dbReference>
<evidence type="ECO:0000256" key="1">
    <source>
        <dbReference type="SAM" id="SignalP"/>
    </source>
</evidence>
<sequence>MESFVAMTTTMLLLLAFFAAPPLVGSTVLGRLTNKQPLPMQNQLQDSYDKGPLNLAWITHLLQTSKVHSAAKKDSPSASKRNRGMWIWMPSKGYVSVPKQMQSSINKSVDKQAKIFRYGR</sequence>